<evidence type="ECO:0000313" key="3">
    <source>
        <dbReference type="Proteomes" id="UP000184211"/>
    </source>
</evidence>
<evidence type="ECO:0000313" key="2">
    <source>
        <dbReference type="EMBL" id="SHH53579.1"/>
    </source>
</evidence>
<dbReference type="AlphaFoldDB" id="A0A1M5TSB0"/>
<proteinExistence type="predicted"/>
<dbReference type="EMBL" id="FQWM01000006">
    <property type="protein sequence ID" value="SHH53579.1"/>
    <property type="molecule type" value="Genomic_DNA"/>
</dbReference>
<protein>
    <submittedName>
        <fullName evidence="2">Uncharacterized protein</fullName>
    </submittedName>
</protein>
<reference evidence="3" key="1">
    <citation type="submission" date="2016-11" db="EMBL/GenBank/DDBJ databases">
        <authorList>
            <person name="Varghese N."/>
            <person name="Submissions S."/>
        </authorList>
    </citation>
    <scope>NUCLEOTIDE SEQUENCE [LARGE SCALE GENOMIC DNA]</scope>
    <source>
        <strain evidence="3">DSM 28223</strain>
    </source>
</reference>
<dbReference type="RefSeq" id="WP_072793546.1">
    <property type="nucleotide sequence ID" value="NZ_FQWM01000006.1"/>
</dbReference>
<keyword evidence="1" id="KW-0472">Membrane</keyword>
<keyword evidence="1" id="KW-0812">Transmembrane</keyword>
<keyword evidence="3" id="KW-1185">Reference proteome</keyword>
<dbReference type="Proteomes" id="UP000184211">
    <property type="component" value="Unassembled WGS sequence"/>
</dbReference>
<name>A0A1M5TSB0_9RHOB</name>
<keyword evidence="1" id="KW-1133">Transmembrane helix</keyword>
<organism evidence="2 3">
    <name type="scientific">Cognatishimia maritima</name>
    <dbReference type="NCBI Taxonomy" id="870908"/>
    <lineage>
        <taxon>Bacteria</taxon>
        <taxon>Pseudomonadati</taxon>
        <taxon>Pseudomonadota</taxon>
        <taxon>Alphaproteobacteria</taxon>
        <taxon>Rhodobacterales</taxon>
        <taxon>Paracoccaceae</taxon>
        <taxon>Cognatishimia</taxon>
    </lineage>
</organism>
<dbReference type="OrthoDB" id="7817968at2"/>
<feature type="transmembrane region" description="Helical" evidence="1">
    <location>
        <begin position="88"/>
        <end position="112"/>
    </location>
</feature>
<gene>
    <name evidence="2" type="ORF">SAMN04488044_2683</name>
</gene>
<accession>A0A1M5TSB0</accession>
<dbReference type="STRING" id="870908.SAMN04488044_2683"/>
<sequence>MTRRRTKAKKVDGLHVQVELEGVTDINTTNHMSCTVMKQCRKGIAGAGLLGAPLVGMAICSPTFAQADPLAHSIPFRFMDIFGTDLPLLVRILSLLTLAVLVFSTLVGLYYLSKILLGLIRRRRVCMIPVQVTTQGASISGFITVLGRNCSRFVPDGMARCEALQALVDAPEMHFFTLEAGDLKLPVFIDGMNGHFTPCAFDQWLTLKEHEALLKQSTIPPRIGQLIAVPHDIMRHRVYIQARAEAGQVEPPAPA</sequence>
<feature type="transmembrane region" description="Helical" evidence="1">
    <location>
        <begin position="44"/>
        <end position="65"/>
    </location>
</feature>
<evidence type="ECO:0000256" key="1">
    <source>
        <dbReference type="SAM" id="Phobius"/>
    </source>
</evidence>